<keyword evidence="12 18" id="KW-1133">Transmembrane helix</keyword>
<dbReference type="CDD" id="cd00082">
    <property type="entry name" value="HisKA"/>
    <property type="match status" value="1"/>
</dbReference>
<keyword evidence="10 22" id="KW-0418">Kinase</keyword>
<dbReference type="Pfam" id="PF02518">
    <property type="entry name" value="HATPase_c"/>
    <property type="match status" value="1"/>
</dbReference>
<evidence type="ECO:0000256" key="16">
    <source>
        <dbReference type="ARBA" id="ARBA00037219"/>
    </source>
</evidence>
<keyword evidence="14" id="KW-0843">Virulence</keyword>
<evidence type="ECO:0000256" key="5">
    <source>
        <dbReference type="ARBA" id="ARBA00022475"/>
    </source>
</evidence>
<keyword evidence="7 21" id="KW-0808">Transferase</keyword>
<dbReference type="InterPro" id="IPR003660">
    <property type="entry name" value="HAMP_dom"/>
</dbReference>
<keyword evidence="6" id="KW-0597">Phosphoprotein</keyword>
<reference evidence="21 24" key="1">
    <citation type="submission" date="2015-09" db="EMBL/GenBank/DDBJ databases">
        <title>Genome sequence of Acetobacterium wieringae DSM 1911.</title>
        <authorList>
            <person name="Poehlein A."/>
            <person name="Bengelsdorf F.R."/>
            <person name="Schiel-Bengelsdorf B."/>
            <person name="Duerre P."/>
            <person name="Daniel R."/>
        </authorList>
    </citation>
    <scope>NUCLEOTIDE SEQUENCE [LARGE SCALE GENOMIC DNA]</scope>
    <source>
        <strain evidence="21 24">DSM 1911</strain>
    </source>
</reference>
<keyword evidence="15 18" id="KW-0472">Membrane</keyword>
<dbReference type="PROSITE" id="PS50885">
    <property type="entry name" value="HAMP"/>
    <property type="match status" value="1"/>
</dbReference>
<evidence type="ECO:0000256" key="8">
    <source>
        <dbReference type="ARBA" id="ARBA00022692"/>
    </source>
</evidence>
<dbReference type="Proteomes" id="UP000322619">
    <property type="component" value="Unassembled WGS sequence"/>
</dbReference>
<dbReference type="GO" id="GO:0000155">
    <property type="term" value="F:phosphorelay sensor kinase activity"/>
    <property type="evidence" value="ECO:0007669"/>
    <property type="project" value="InterPro"/>
</dbReference>
<evidence type="ECO:0000256" key="7">
    <source>
        <dbReference type="ARBA" id="ARBA00022679"/>
    </source>
</evidence>
<evidence type="ECO:0000313" key="25">
    <source>
        <dbReference type="Proteomes" id="UP000322619"/>
    </source>
</evidence>
<comment type="subcellular location">
    <subcellularLocation>
        <location evidence="3">Cell membrane</location>
    </subcellularLocation>
    <subcellularLocation>
        <location evidence="2">Membrane</location>
        <topology evidence="2">Multi-pass membrane protein</topology>
    </subcellularLocation>
</comment>
<feature type="transmembrane region" description="Helical" evidence="18">
    <location>
        <begin position="150"/>
        <end position="169"/>
    </location>
</feature>
<dbReference type="FunFam" id="3.30.565.10:FF:000023">
    <property type="entry name" value="PAS domain-containing sensor histidine kinase"/>
    <property type="match status" value="1"/>
</dbReference>
<dbReference type="InterPro" id="IPR004358">
    <property type="entry name" value="Sig_transdc_His_kin-like_C"/>
</dbReference>
<evidence type="ECO:0000256" key="11">
    <source>
        <dbReference type="ARBA" id="ARBA00022840"/>
    </source>
</evidence>
<evidence type="ECO:0000256" key="6">
    <source>
        <dbReference type="ARBA" id="ARBA00022553"/>
    </source>
</evidence>
<keyword evidence="11" id="KW-0067">ATP-binding</keyword>
<evidence type="ECO:0000313" key="26">
    <source>
        <dbReference type="Proteomes" id="UP001163550"/>
    </source>
</evidence>
<dbReference type="PANTHER" id="PTHR45528">
    <property type="entry name" value="SENSOR HISTIDINE KINASE CPXA"/>
    <property type="match status" value="1"/>
</dbReference>
<sequence>MKNKIFHSIYTKFLVTFLGVLFFSSTLTFGVIYWSQLGNILEQLRVELVNQAQAVQILNQEKLGDDVIVNLYSQGIVVSRIVASLDEVGVTLTDAEQKKIEAGEIVYLNTHQAQDLPMALGKLADGYVVSRPNLEKNQIAGFMELQRTTMLVTLLIGSVLIVIAVAMIARPIKAVSEATKKVANGDFDVRLTVRGKDELAVLAQNFNIMTAALSRNDYIHRDFVSNVSHEFKTPIASIKGFGKLLKDPDLLETQRQEYIDIIVDESDRLWKLSANVLKLSELENGVLGLRKEAFALDEAIRRVILLLQEKWEAKNIDLDIQLDDTIYQGDPELMAMVIINLLTNAINHSPTAGHISIALHKTAKEVVIEIADTGKGIAKEDQKKIFDRFYKADQSRSTPGTGLGLTISQRIVTLHGGTIGVESEPGKGSRFLVRLPQ</sequence>
<comment type="catalytic activity">
    <reaction evidence="1">
        <text>ATP + protein L-histidine = ADP + protein N-phospho-L-histidine.</text>
        <dbReference type="EC" id="2.7.13.3"/>
    </reaction>
</comment>
<dbReference type="CDD" id="cd00075">
    <property type="entry name" value="HATPase"/>
    <property type="match status" value="1"/>
</dbReference>
<evidence type="ECO:0000256" key="1">
    <source>
        <dbReference type="ARBA" id="ARBA00000085"/>
    </source>
</evidence>
<evidence type="ECO:0000259" key="20">
    <source>
        <dbReference type="PROSITE" id="PS50885"/>
    </source>
</evidence>
<dbReference type="EMBL" id="VSLA01000005">
    <property type="protein sequence ID" value="TYC87361.1"/>
    <property type="molecule type" value="Genomic_DNA"/>
</dbReference>
<dbReference type="InterPro" id="IPR036097">
    <property type="entry name" value="HisK_dim/P_sf"/>
</dbReference>
<dbReference type="Gene3D" id="6.10.340.10">
    <property type="match status" value="1"/>
</dbReference>
<evidence type="ECO:0000256" key="4">
    <source>
        <dbReference type="ARBA" id="ARBA00012438"/>
    </source>
</evidence>
<keyword evidence="9" id="KW-0547">Nucleotide-binding</keyword>
<evidence type="ECO:0000256" key="9">
    <source>
        <dbReference type="ARBA" id="ARBA00022741"/>
    </source>
</evidence>
<dbReference type="InterPro" id="IPR003594">
    <property type="entry name" value="HATPase_dom"/>
</dbReference>
<dbReference type="SMART" id="SM00387">
    <property type="entry name" value="HATPase_c"/>
    <property type="match status" value="1"/>
</dbReference>
<dbReference type="InterPro" id="IPR005467">
    <property type="entry name" value="His_kinase_dom"/>
</dbReference>
<evidence type="ECO:0000313" key="22">
    <source>
        <dbReference type="EMBL" id="TYC87361.1"/>
    </source>
</evidence>
<dbReference type="AlphaFoldDB" id="A0A1F2PFG4"/>
<evidence type="ECO:0000256" key="17">
    <source>
        <dbReference type="ARBA" id="ARBA00040841"/>
    </source>
</evidence>
<dbReference type="PROSITE" id="PS50109">
    <property type="entry name" value="HIS_KIN"/>
    <property type="match status" value="1"/>
</dbReference>
<dbReference type="EMBL" id="CP087994">
    <property type="protein sequence ID" value="UYO63125.1"/>
    <property type="molecule type" value="Genomic_DNA"/>
</dbReference>
<evidence type="ECO:0000256" key="10">
    <source>
        <dbReference type="ARBA" id="ARBA00022777"/>
    </source>
</evidence>
<gene>
    <name evidence="21" type="primary">phoR_8</name>
    <name evidence="21" type="ORF">ACWI_23040</name>
    <name evidence="22" type="ORF">FXB42_04410</name>
    <name evidence="23" type="ORF">LNN31_01355</name>
</gene>
<dbReference type="PANTHER" id="PTHR45528:SF11">
    <property type="entry name" value="HISTIDINE KINASE"/>
    <property type="match status" value="1"/>
</dbReference>
<dbReference type="PRINTS" id="PR00344">
    <property type="entry name" value="BCTRLSENSOR"/>
</dbReference>
<dbReference type="Proteomes" id="UP000176244">
    <property type="component" value="Unassembled WGS sequence"/>
</dbReference>
<evidence type="ECO:0000256" key="15">
    <source>
        <dbReference type="ARBA" id="ARBA00023136"/>
    </source>
</evidence>
<dbReference type="InterPro" id="IPR036890">
    <property type="entry name" value="HATPase_C_sf"/>
</dbReference>
<evidence type="ECO:0000256" key="18">
    <source>
        <dbReference type="SAM" id="Phobius"/>
    </source>
</evidence>
<dbReference type="SMART" id="SM00388">
    <property type="entry name" value="HisKA"/>
    <property type="match status" value="1"/>
</dbReference>
<evidence type="ECO:0000256" key="3">
    <source>
        <dbReference type="ARBA" id="ARBA00004236"/>
    </source>
</evidence>
<dbReference type="Gene3D" id="3.30.565.10">
    <property type="entry name" value="Histidine kinase-like ATPase, C-terminal domain"/>
    <property type="match status" value="1"/>
</dbReference>
<dbReference type="SUPFAM" id="SSF158472">
    <property type="entry name" value="HAMP domain-like"/>
    <property type="match status" value="1"/>
</dbReference>
<accession>A0A1F2PFG4</accession>
<feature type="transmembrane region" description="Helical" evidence="18">
    <location>
        <begin position="12"/>
        <end position="34"/>
    </location>
</feature>
<dbReference type="Pfam" id="PF00512">
    <property type="entry name" value="HisKA"/>
    <property type="match status" value="1"/>
</dbReference>
<keyword evidence="5" id="KW-1003">Cell membrane</keyword>
<keyword evidence="26" id="KW-1185">Reference proteome</keyword>
<evidence type="ECO:0000256" key="2">
    <source>
        <dbReference type="ARBA" id="ARBA00004141"/>
    </source>
</evidence>
<feature type="domain" description="Histidine kinase" evidence="19">
    <location>
        <begin position="226"/>
        <end position="437"/>
    </location>
</feature>
<comment type="function">
    <text evidence="16">Member of the two-component regulatory system HssS/HssR involved in intracellular heme homeostasis and tempering of staphylococcal virulence. HssS functions as a heme sensor histidine kinase which is autophosphorylated at a histidine residue and transfers its phosphate group to an aspartate residue of HssR. HssR/HssS activates the expression of hrtAB, an efflux pump, in response to extracellular heme, hemin, hemoglobin or blood.</text>
</comment>
<dbReference type="RefSeq" id="WP_070371588.1">
    <property type="nucleotide sequence ID" value="NZ_CP087994.1"/>
</dbReference>
<name>A0A1F2PFG4_9FIRM</name>
<keyword evidence="13" id="KW-0902">Two-component regulatory system</keyword>
<reference evidence="23" key="3">
    <citation type="submission" date="2021-11" db="EMBL/GenBank/DDBJ databases">
        <title>Isoprene-degrading acetogen.</title>
        <authorList>
            <person name="Yang Y."/>
            <person name="Jin H."/>
            <person name="Yan J."/>
        </authorList>
    </citation>
    <scope>NUCLEOTIDE SEQUENCE</scope>
    <source>
        <strain evidence="23">Berkeley</strain>
    </source>
</reference>
<protein>
    <recommendedName>
        <fullName evidence="17">Heme sensor protein HssS</fullName>
        <ecNumber evidence="4">2.7.13.3</ecNumber>
    </recommendedName>
</protein>
<proteinExistence type="predicted"/>
<dbReference type="GO" id="GO:0005524">
    <property type="term" value="F:ATP binding"/>
    <property type="evidence" value="ECO:0007669"/>
    <property type="project" value="UniProtKB-KW"/>
</dbReference>
<dbReference type="Proteomes" id="UP001163550">
    <property type="component" value="Chromosome"/>
</dbReference>
<keyword evidence="8 18" id="KW-0812">Transmembrane</keyword>
<dbReference type="Gene3D" id="1.10.287.130">
    <property type="match status" value="1"/>
</dbReference>
<evidence type="ECO:0000313" key="23">
    <source>
        <dbReference type="EMBL" id="UYO63125.1"/>
    </source>
</evidence>
<evidence type="ECO:0000256" key="12">
    <source>
        <dbReference type="ARBA" id="ARBA00022989"/>
    </source>
</evidence>
<evidence type="ECO:0000256" key="13">
    <source>
        <dbReference type="ARBA" id="ARBA00023012"/>
    </source>
</evidence>
<dbReference type="OrthoDB" id="9813151at2"/>
<dbReference type="SMART" id="SM00304">
    <property type="entry name" value="HAMP"/>
    <property type="match status" value="1"/>
</dbReference>
<organism evidence="21 24">
    <name type="scientific">Acetobacterium wieringae</name>
    <dbReference type="NCBI Taxonomy" id="52694"/>
    <lineage>
        <taxon>Bacteria</taxon>
        <taxon>Bacillati</taxon>
        <taxon>Bacillota</taxon>
        <taxon>Clostridia</taxon>
        <taxon>Eubacteriales</taxon>
        <taxon>Eubacteriaceae</taxon>
        <taxon>Acetobacterium</taxon>
    </lineage>
</organism>
<dbReference type="SUPFAM" id="SSF55874">
    <property type="entry name" value="ATPase domain of HSP90 chaperone/DNA topoisomerase II/histidine kinase"/>
    <property type="match status" value="1"/>
</dbReference>
<dbReference type="EC" id="2.7.13.3" evidence="4"/>
<dbReference type="STRING" id="52694.ACWI_23040"/>
<evidence type="ECO:0000259" key="19">
    <source>
        <dbReference type="PROSITE" id="PS50109"/>
    </source>
</evidence>
<evidence type="ECO:0000313" key="24">
    <source>
        <dbReference type="Proteomes" id="UP000176244"/>
    </source>
</evidence>
<dbReference type="GO" id="GO:0005886">
    <property type="term" value="C:plasma membrane"/>
    <property type="evidence" value="ECO:0007669"/>
    <property type="project" value="UniProtKB-SubCell"/>
</dbReference>
<dbReference type="InterPro" id="IPR003661">
    <property type="entry name" value="HisK_dim/P_dom"/>
</dbReference>
<evidence type="ECO:0000256" key="14">
    <source>
        <dbReference type="ARBA" id="ARBA00023026"/>
    </source>
</evidence>
<dbReference type="SUPFAM" id="SSF47384">
    <property type="entry name" value="Homodimeric domain of signal transducing histidine kinase"/>
    <property type="match status" value="1"/>
</dbReference>
<dbReference type="Pfam" id="PF00672">
    <property type="entry name" value="HAMP"/>
    <property type="match status" value="1"/>
</dbReference>
<feature type="domain" description="HAMP" evidence="20">
    <location>
        <begin position="166"/>
        <end position="218"/>
    </location>
</feature>
<dbReference type="CDD" id="cd06225">
    <property type="entry name" value="HAMP"/>
    <property type="match status" value="1"/>
</dbReference>
<dbReference type="EMBL" id="LKEU01000033">
    <property type="protein sequence ID" value="OFV70099.1"/>
    <property type="molecule type" value="Genomic_DNA"/>
</dbReference>
<evidence type="ECO:0000313" key="21">
    <source>
        <dbReference type="EMBL" id="OFV70099.1"/>
    </source>
</evidence>
<reference evidence="22 25" key="2">
    <citation type="submission" date="2019-08" db="EMBL/GenBank/DDBJ databases">
        <title>Isolation and enrichment of carboxydotrophic bacteria from anaerobic sludge for the production of bio-based chemicals from syngas.</title>
        <authorList>
            <person name="Antares A.L."/>
            <person name="Moreira J."/>
            <person name="Diender M."/>
            <person name="Parshina S.N."/>
            <person name="Stams A.J.M."/>
            <person name="Alves M."/>
            <person name="Alves J.I."/>
            <person name="Sousa D.Z."/>
        </authorList>
    </citation>
    <scope>NUCLEOTIDE SEQUENCE [LARGE SCALE GENOMIC DNA]</scope>
    <source>
        <strain evidence="22 25">JM</strain>
    </source>
</reference>
<dbReference type="InterPro" id="IPR050398">
    <property type="entry name" value="HssS/ArlS-like"/>
</dbReference>